<reference evidence="3" key="1">
    <citation type="submission" date="2021-01" db="EMBL/GenBank/DDBJ databases">
        <title>Fulvivirga kasyanovii gen. nov., sp nov., a novel member of the phylum Bacteroidetes isolated from seawater in a mussel farm.</title>
        <authorList>
            <person name="Zhao L.-H."/>
            <person name="Wang Z.-J."/>
        </authorList>
    </citation>
    <scope>NUCLEOTIDE SEQUENCE</scope>
    <source>
        <strain evidence="3">29W222</strain>
    </source>
</reference>
<feature type="domain" description="ATP-grasp" evidence="2">
    <location>
        <begin position="286"/>
        <end position="479"/>
    </location>
</feature>
<dbReference type="InterPro" id="IPR025839">
    <property type="entry name" value="RLAN_dom"/>
</dbReference>
<dbReference type="AlphaFoldDB" id="A0A937KC47"/>
<organism evidence="3 4">
    <name type="scientific">Fulvivirga marina</name>
    <dbReference type="NCBI Taxonomy" id="2494733"/>
    <lineage>
        <taxon>Bacteria</taxon>
        <taxon>Pseudomonadati</taxon>
        <taxon>Bacteroidota</taxon>
        <taxon>Cytophagia</taxon>
        <taxon>Cytophagales</taxon>
        <taxon>Fulvivirgaceae</taxon>
        <taxon>Fulvivirga</taxon>
    </lineage>
</organism>
<dbReference type="Pfam" id="PF08443">
    <property type="entry name" value="RimK"/>
    <property type="match status" value="1"/>
</dbReference>
<dbReference type="InterPro" id="IPR013815">
    <property type="entry name" value="ATP_grasp_subdomain_1"/>
</dbReference>
<dbReference type="RefSeq" id="WP_202856507.1">
    <property type="nucleotide sequence ID" value="NZ_JAEUGD010000042.1"/>
</dbReference>
<dbReference type="Gene3D" id="3.30.470.20">
    <property type="entry name" value="ATP-grasp fold, B domain"/>
    <property type="match status" value="1"/>
</dbReference>
<dbReference type="GO" id="GO:0046872">
    <property type="term" value="F:metal ion binding"/>
    <property type="evidence" value="ECO:0007669"/>
    <property type="project" value="InterPro"/>
</dbReference>
<dbReference type="Proteomes" id="UP000614216">
    <property type="component" value="Unassembled WGS sequence"/>
</dbReference>
<dbReference type="EMBL" id="JAEUGD010000042">
    <property type="protein sequence ID" value="MBL6446974.1"/>
    <property type="molecule type" value="Genomic_DNA"/>
</dbReference>
<dbReference type="InterPro" id="IPR013651">
    <property type="entry name" value="ATP-grasp_RimK-type"/>
</dbReference>
<dbReference type="PANTHER" id="PTHR21621:SF0">
    <property type="entry name" value="BETA-CITRYLGLUTAMATE SYNTHASE B-RELATED"/>
    <property type="match status" value="1"/>
</dbReference>
<dbReference type="GO" id="GO:0018169">
    <property type="term" value="F:ribosomal S6-glutamic acid ligase activity"/>
    <property type="evidence" value="ECO:0007669"/>
    <property type="project" value="TreeGrafter"/>
</dbReference>
<dbReference type="GO" id="GO:0005737">
    <property type="term" value="C:cytoplasm"/>
    <property type="evidence" value="ECO:0007669"/>
    <property type="project" value="TreeGrafter"/>
</dbReference>
<dbReference type="SUPFAM" id="SSF56059">
    <property type="entry name" value="Glutathione synthetase ATP-binding domain-like"/>
    <property type="match status" value="1"/>
</dbReference>
<protein>
    <submittedName>
        <fullName evidence="3">RimK family protein</fullName>
    </submittedName>
</protein>
<proteinExistence type="predicted"/>
<dbReference type="PROSITE" id="PS50975">
    <property type="entry name" value="ATP_GRASP"/>
    <property type="match status" value="1"/>
</dbReference>
<sequence>MPKLIITENPEKWNLKFEGAEVISPSAYFSKPEYQESKTFKIINLCRSHQYQSLGYYVSLLAEARGHKVIPEIATLQDFRFPSLIRDDAEEFNALIQNSLKSQSENKVVIHIMFGQVDNPQFSRIGVLLFNLFQIPIIQAVFVKKDKWQLQALKPLHLKGLDEANSKKLQEALFFYITGKKVVRKKYSRKKYDLAILMSPEDSTPPSSPKAIQKFIAAADKLGFNTEVITKNDFGKLVQFDALFIRETTNVNHYTYRFAKKAESEGLVVIDDSNSILKCTNKVYLHELLVANKIAVPKSYILRKDSQKVPENFNYPMVIKQPDGSFSKGVKKVSDEKQLAETLKDLFQKSELLIVQEFMPTPYDWRVGVVNKQPLYVCKYFMAQNHWQIVDWKKNGEHREGKSETIAVSDVPKVLIDTALKATALIGNGLYGVDIKEINGKFYVIEINDNPNIDAGVEDRIIKNGLYTKIMETFLERIQKR</sequence>
<dbReference type="GO" id="GO:0009432">
    <property type="term" value="P:SOS response"/>
    <property type="evidence" value="ECO:0007669"/>
    <property type="project" value="TreeGrafter"/>
</dbReference>
<evidence type="ECO:0000313" key="3">
    <source>
        <dbReference type="EMBL" id="MBL6446974.1"/>
    </source>
</evidence>
<keyword evidence="1" id="KW-0547">Nucleotide-binding</keyword>
<evidence type="ECO:0000259" key="2">
    <source>
        <dbReference type="PROSITE" id="PS50975"/>
    </source>
</evidence>
<dbReference type="Gene3D" id="3.30.1490.20">
    <property type="entry name" value="ATP-grasp fold, A domain"/>
    <property type="match status" value="1"/>
</dbReference>
<name>A0A937KC47_9BACT</name>
<dbReference type="GO" id="GO:0005524">
    <property type="term" value="F:ATP binding"/>
    <property type="evidence" value="ECO:0007669"/>
    <property type="project" value="UniProtKB-UniRule"/>
</dbReference>
<dbReference type="Pfam" id="PF14401">
    <property type="entry name" value="RLAN"/>
    <property type="match status" value="1"/>
</dbReference>
<dbReference type="PANTHER" id="PTHR21621">
    <property type="entry name" value="RIBOSOMAL PROTEIN S6 MODIFICATION PROTEIN"/>
    <property type="match status" value="1"/>
</dbReference>
<evidence type="ECO:0000256" key="1">
    <source>
        <dbReference type="PROSITE-ProRule" id="PRU00409"/>
    </source>
</evidence>
<keyword evidence="1" id="KW-0067">ATP-binding</keyword>
<evidence type="ECO:0000313" key="4">
    <source>
        <dbReference type="Proteomes" id="UP000614216"/>
    </source>
</evidence>
<accession>A0A937KC47</accession>
<comment type="caution">
    <text evidence="3">The sequence shown here is derived from an EMBL/GenBank/DDBJ whole genome shotgun (WGS) entry which is preliminary data.</text>
</comment>
<keyword evidence="4" id="KW-1185">Reference proteome</keyword>
<gene>
    <name evidence="3" type="ORF">JMN32_11680</name>
</gene>
<dbReference type="InterPro" id="IPR011761">
    <property type="entry name" value="ATP-grasp"/>
</dbReference>